<organism evidence="2 3">
    <name type="scientific">Limihaloglobus sulfuriphilus</name>
    <dbReference type="NCBI Taxonomy" id="1851148"/>
    <lineage>
        <taxon>Bacteria</taxon>
        <taxon>Pseudomonadati</taxon>
        <taxon>Planctomycetota</taxon>
        <taxon>Phycisphaerae</taxon>
        <taxon>Sedimentisphaerales</taxon>
        <taxon>Sedimentisphaeraceae</taxon>
        <taxon>Limihaloglobus</taxon>
    </lineage>
</organism>
<dbReference type="AlphaFoldDB" id="A0A1Q2MDX9"/>
<dbReference type="RefSeq" id="WP_146683144.1">
    <property type="nucleotide sequence ID" value="NZ_CP019646.1"/>
</dbReference>
<evidence type="ECO:0000256" key="1">
    <source>
        <dbReference type="SAM" id="Phobius"/>
    </source>
</evidence>
<protein>
    <submittedName>
        <fullName evidence="2">Uncharacterized protein</fullName>
    </submittedName>
</protein>
<name>A0A1Q2MDX9_9BACT</name>
<dbReference type="Proteomes" id="UP000188181">
    <property type="component" value="Chromosome"/>
</dbReference>
<evidence type="ECO:0000313" key="3">
    <source>
        <dbReference type="Proteomes" id="UP000188181"/>
    </source>
</evidence>
<dbReference type="STRING" id="1851148.SMSP2_01276"/>
<gene>
    <name evidence="2" type="ORF">SMSP2_01276</name>
</gene>
<keyword evidence="1" id="KW-0812">Transmembrane</keyword>
<feature type="transmembrane region" description="Helical" evidence="1">
    <location>
        <begin position="6"/>
        <end position="24"/>
    </location>
</feature>
<dbReference type="EMBL" id="CP019646">
    <property type="protein sequence ID" value="AQQ70913.1"/>
    <property type="molecule type" value="Genomic_DNA"/>
</dbReference>
<keyword evidence="3" id="KW-1185">Reference proteome</keyword>
<reference evidence="3" key="1">
    <citation type="submission" date="2017-02" db="EMBL/GenBank/DDBJ databases">
        <title>Comparative genomics and description of representatives of a novel lineage of planctomycetes thriving in anoxic sediments.</title>
        <authorList>
            <person name="Spring S."/>
            <person name="Bunk B."/>
            <person name="Sproer C."/>
        </authorList>
    </citation>
    <scope>NUCLEOTIDE SEQUENCE [LARGE SCALE GENOMIC DNA]</scope>
    <source>
        <strain evidence="3">SM-Chi-D1</strain>
    </source>
</reference>
<feature type="transmembrane region" description="Helical" evidence="1">
    <location>
        <begin position="31"/>
        <end position="51"/>
    </location>
</feature>
<feature type="transmembrane region" description="Helical" evidence="1">
    <location>
        <begin position="71"/>
        <end position="92"/>
    </location>
</feature>
<keyword evidence="1" id="KW-1133">Transmembrane helix</keyword>
<evidence type="ECO:0000313" key="2">
    <source>
        <dbReference type="EMBL" id="AQQ70913.1"/>
    </source>
</evidence>
<dbReference type="KEGG" id="pbas:SMSP2_01276"/>
<proteinExistence type="predicted"/>
<accession>A0A1Q2MDX9</accession>
<sequence>MEPVVYVVFTIVFIVLVAAIKKPVETVFHRGGAFSLVMSTAIAMLAIIGMSSKINDLPKNEPVLKTILLSYTALGILILVSIFLALAPRFFINPEQRERRRLKKVDREYPEKLKLRSLMSSRKDIRLTGENHERRTNR</sequence>
<keyword evidence="1" id="KW-0472">Membrane</keyword>